<accession>A0A6J7X395</accession>
<sequence length="798" mass="92727">MKVSVFKNLFASKETPYNLSIYEVHNRIKNGTPDLIRKINAIRSLEKSDPEHDRLKSSLNAIMFNGIFTERNDNSLVEHSGLCILDFDQYPNAKVMDAERKRLIDDAHVMMVFTSPSGNGLKAVIRIPKCDKVEHKRRFTAFGKHFQSEYFDQKNSNVSRVCFESYDPKIYFNEFCQEFNGIEHDQGFNYTERTPTCVLNDEDKIISLIERFDHGCEFVEGSRNEFVFKLAAVMCEYGIHKDTTEQYVWTKYCQGSSFSEQEMVTTIRSAYKKATFGMKYFEDKDTFQKIKQKLKSGIPEEDIKKQLNVRGDVVEDVKKEIKTGDDIFWSKNDKGTVTIEPLKYSEFLVKNGFNKYYPENAEKPTFVRVIENKVRISSTEQIKDFVLNYLQDKGELDVWNHCSKLTILFNESFLNMIDSINILMLQDTKDASFIPYKNGVAKVTKDAVELMSYIDVDGYIWENQIIQRDFKLIDDAKNDFQNFVSKVAADDSARISALETTLGYLIHTYKDKTDQKAIIFNDQEIDDNPNGGSGKSLMLTAIGNLRKIVKIDGKSFNPSKSDFVYQRVNLDTQILAFDDVRRNFDFEQLFSLITEGITVNRKNKDEIFIPFDRSPKIVITTNYVISGAGSSHDRRRHELEFFQYFHSKRSPLDEYGRLLFDSWAENDWLRFDNYMIGCLQNYLQFGLVKSISINADAKRFIQATCKDFFDWVEEGNLALSVYHYNSAKLQEFTSEFTGFKDLEPRRFLKWVQSYADFKGLKMTKGRNHNGRYFELEGEQSTPPTDDVWDELNDKAKGI</sequence>
<evidence type="ECO:0000259" key="1">
    <source>
        <dbReference type="Pfam" id="PF08800"/>
    </source>
</evidence>
<name>A0A6J7X395_9CAUD</name>
<gene>
    <name evidence="2" type="ORF">UFOVP391_3</name>
</gene>
<proteinExistence type="predicted"/>
<dbReference type="Pfam" id="PF08800">
    <property type="entry name" value="BT4734-like_N"/>
    <property type="match status" value="1"/>
</dbReference>
<organism evidence="2">
    <name type="scientific">uncultured Caudovirales phage</name>
    <dbReference type="NCBI Taxonomy" id="2100421"/>
    <lineage>
        <taxon>Viruses</taxon>
        <taxon>Duplodnaviria</taxon>
        <taxon>Heunggongvirae</taxon>
        <taxon>Uroviricota</taxon>
        <taxon>Caudoviricetes</taxon>
        <taxon>Peduoviridae</taxon>
        <taxon>Maltschvirus</taxon>
        <taxon>Maltschvirus maltsch</taxon>
    </lineage>
</organism>
<protein>
    <submittedName>
        <fullName evidence="2">Virulence-protein E, N-terminal</fullName>
    </submittedName>
</protein>
<dbReference type="EMBL" id="LR798325">
    <property type="protein sequence ID" value="CAB5223755.1"/>
    <property type="molecule type" value="Genomic_DNA"/>
</dbReference>
<dbReference type="InterPro" id="IPR014907">
    <property type="entry name" value="BT4734-like_N"/>
</dbReference>
<feature type="domain" description="BT4734-like N-terminal" evidence="1">
    <location>
        <begin position="55"/>
        <end position="172"/>
    </location>
</feature>
<reference evidence="2" key="1">
    <citation type="submission" date="2020-05" db="EMBL/GenBank/DDBJ databases">
        <authorList>
            <person name="Chiriac C."/>
            <person name="Salcher M."/>
            <person name="Ghai R."/>
            <person name="Kavagutti S V."/>
        </authorList>
    </citation>
    <scope>NUCLEOTIDE SEQUENCE</scope>
</reference>
<evidence type="ECO:0000313" key="2">
    <source>
        <dbReference type="EMBL" id="CAB5223755.1"/>
    </source>
</evidence>